<dbReference type="AlphaFoldDB" id="A0A0P0W426"/>
<reference evidence="2" key="1">
    <citation type="journal article" date="2005" name="Nature">
        <title>The map-based sequence of the rice genome.</title>
        <authorList>
            <consortium name="International rice genome sequencing project (IRGSP)"/>
            <person name="Matsumoto T."/>
            <person name="Wu J."/>
            <person name="Kanamori H."/>
            <person name="Katayose Y."/>
            <person name="Fujisawa M."/>
            <person name="Namiki N."/>
            <person name="Mizuno H."/>
            <person name="Yamamoto K."/>
            <person name="Antonio B.A."/>
            <person name="Baba T."/>
            <person name="Sakata K."/>
            <person name="Nagamura Y."/>
            <person name="Aoki H."/>
            <person name="Arikawa K."/>
            <person name="Arita K."/>
            <person name="Bito T."/>
            <person name="Chiden Y."/>
            <person name="Fujitsuka N."/>
            <person name="Fukunaka R."/>
            <person name="Hamada M."/>
            <person name="Harada C."/>
            <person name="Hayashi A."/>
            <person name="Hijishita S."/>
            <person name="Honda M."/>
            <person name="Hosokawa S."/>
            <person name="Ichikawa Y."/>
            <person name="Idonuma A."/>
            <person name="Iijima M."/>
            <person name="Ikeda M."/>
            <person name="Ikeno M."/>
            <person name="Ito K."/>
            <person name="Ito S."/>
            <person name="Ito T."/>
            <person name="Ito Y."/>
            <person name="Ito Y."/>
            <person name="Iwabuchi A."/>
            <person name="Kamiya K."/>
            <person name="Karasawa W."/>
            <person name="Kurita K."/>
            <person name="Katagiri S."/>
            <person name="Kikuta A."/>
            <person name="Kobayashi H."/>
            <person name="Kobayashi N."/>
            <person name="Machita K."/>
            <person name="Maehara T."/>
            <person name="Masukawa M."/>
            <person name="Mizubayashi T."/>
            <person name="Mukai Y."/>
            <person name="Nagasaki H."/>
            <person name="Nagata Y."/>
            <person name="Naito S."/>
            <person name="Nakashima M."/>
            <person name="Nakama Y."/>
            <person name="Nakamichi Y."/>
            <person name="Nakamura M."/>
            <person name="Meguro A."/>
            <person name="Negishi M."/>
            <person name="Ohta I."/>
            <person name="Ohta T."/>
            <person name="Okamoto M."/>
            <person name="Ono N."/>
            <person name="Saji S."/>
            <person name="Sakaguchi M."/>
            <person name="Sakai K."/>
            <person name="Shibata M."/>
            <person name="Shimokawa T."/>
            <person name="Song J."/>
            <person name="Takazaki Y."/>
            <person name="Terasawa K."/>
            <person name="Tsugane M."/>
            <person name="Tsuji K."/>
            <person name="Ueda S."/>
            <person name="Waki K."/>
            <person name="Yamagata H."/>
            <person name="Yamamoto M."/>
            <person name="Yamamoto S."/>
            <person name="Yamane H."/>
            <person name="Yoshiki S."/>
            <person name="Yoshihara R."/>
            <person name="Yukawa K."/>
            <person name="Zhong H."/>
            <person name="Yano M."/>
            <person name="Yuan Q."/>
            <person name="Ouyang S."/>
            <person name="Liu J."/>
            <person name="Jones K.M."/>
            <person name="Gansberger K."/>
            <person name="Moffat K."/>
            <person name="Hill J."/>
            <person name="Bera J."/>
            <person name="Fadrosh D."/>
            <person name="Jin S."/>
            <person name="Johri S."/>
            <person name="Kim M."/>
            <person name="Overton L."/>
            <person name="Reardon M."/>
            <person name="Tsitrin T."/>
            <person name="Vuong H."/>
            <person name="Weaver B."/>
            <person name="Ciecko A."/>
            <person name="Tallon L."/>
            <person name="Jackson J."/>
            <person name="Pai G."/>
            <person name="Aken S.V."/>
            <person name="Utterback T."/>
            <person name="Reidmuller S."/>
            <person name="Feldblyum T."/>
            <person name="Hsiao J."/>
            <person name="Zismann V."/>
            <person name="Iobst S."/>
            <person name="de Vazeille A.R."/>
            <person name="Buell C.R."/>
            <person name="Ying K."/>
            <person name="Li Y."/>
            <person name="Lu T."/>
            <person name="Huang Y."/>
            <person name="Zhao Q."/>
            <person name="Feng Q."/>
            <person name="Zhang L."/>
            <person name="Zhu J."/>
            <person name="Weng Q."/>
            <person name="Mu J."/>
            <person name="Lu Y."/>
            <person name="Fan D."/>
            <person name="Liu Y."/>
            <person name="Guan J."/>
            <person name="Zhang Y."/>
            <person name="Yu S."/>
            <person name="Liu X."/>
            <person name="Zhang Y."/>
            <person name="Hong G."/>
            <person name="Han B."/>
            <person name="Choisne N."/>
            <person name="Demange N."/>
            <person name="Orjeda G."/>
            <person name="Samain S."/>
            <person name="Cattolico L."/>
            <person name="Pelletier E."/>
            <person name="Couloux A."/>
            <person name="Segurens B."/>
            <person name="Wincker P."/>
            <person name="D'Hont A."/>
            <person name="Scarpelli C."/>
            <person name="Weissenbach J."/>
            <person name="Salanoubat M."/>
            <person name="Quetier F."/>
            <person name="Yu Y."/>
            <person name="Kim H.R."/>
            <person name="Rambo T."/>
            <person name="Currie J."/>
            <person name="Collura K."/>
            <person name="Luo M."/>
            <person name="Yang T."/>
            <person name="Ammiraju J.S.S."/>
            <person name="Engler F."/>
            <person name="Soderlund C."/>
            <person name="Wing R.A."/>
            <person name="Palmer L.E."/>
            <person name="de la Bastide M."/>
            <person name="Spiegel L."/>
            <person name="Nascimento L."/>
            <person name="Zutavern T."/>
            <person name="O'Shaughnessy A."/>
            <person name="Dike S."/>
            <person name="Dedhia N."/>
            <person name="Preston R."/>
            <person name="Balija V."/>
            <person name="McCombie W.R."/>
            <person name="Chow T."/>
            <person name="Chen H."/>
            <person name="Chung M."/>
            <person name="Chen C."/>
            <person name="Shaw J."/>
            <person name="Wu H."/>
            <person name="Hsiao K."/>
            <person name="Chao Y."/>
            <person name="Chu M."/>
            <person name="Cheng C."/>
            <person name="Hour A."/>
            <person name="Lee P."/>
            <person name="Lin S."/>
            <person name="Lin Y."/>
            <person name="Liou J."/>
            <person name="Liu S."/>
            <person name="Hsing Y."/>
            <person name="Raghuvanshi S."/>
            <person name="Mohanty A."/>
            <person name="Bharti A.K."/>
            <person name="Gaur A."/>
            <person name="Gupta V."/>
            <person name="Kumar D."/>
            <person name="Ravi V."/>
            <person name="Vij S."/>
            <person name="Kapur A."/>
            <person name="Khurana P."/>
            <person name="Khurana P."/>
            <person name="Khurana J.P."/>
            <person name="Tyagi A.K."/>
            <person name="Gaikwad K."/>
            <person name="Singh A."/>
            <person name="Dalal V."/>
            <person name="Srivastava S."/>
            <person name="Dixit A."/>
            <person name="Pal A.K."/>
            <person name="Ghazi I.A."/>
            <person name="Yadav M."/>
            <person name="Pandit A."/>
            <person name="Bhargava A."/>
            <person name="Sureshbabu K."/>
            <person name="Batra K."/>
            <person name="Sharma T.R."/>
            <person name="Mohapatra T."/>
            <person name="Singh N.K."/>
            <person name="Messing J."/>
            <person name="Nelson A.B."/>
            <person name="Fuks G."/>
            <person name="Kavchok S."/>
            <person name="Keizer G."/>
            <person name="Linton E."/>
            <person name="Llaca V."/>
            <person name="Song R."/>
            <person name="Tanyolac B."/>
            <person name="Young S."/>
            <person name="Ho-Il K."/>
            <person name="Hahn J.H."/>
            <person name="Sangsakoo G."/>
            <person name="Vanavichit A."/>
            <person name="de Mattos Luiz.A.T."/>
            <person name="Zimmer P.D."/>
            <person name="Malone G."/>
            <person name="Dellagostin O."/>
            <person name="de Oliveira A.C."/>
            <person name="Bevan M."/>
            <person name="Bancroft I."/>
            <person name="Minx P."/>
            <person name="Cordum H."/>
            <person name="Wilson R."/>
            <person name="Cheng Z."/>
            <person name="Jin W."/>
            <person name="Jiang J."/>
            <person name="Leong S.A."/>
            <person name="Iwama H."/>
            <person name="Gojobori T."/>
            <person name="Itoh T."/>
            <person name="Niimura Y."/>
            <person name="Fujii Y."/>
            <person name="Habara T."/>
            <person name="Sakai H."/>
            <person name="Sato Y."/>
            <person name="Wilson G."/>
            <person name="Kumar K."/>
            <person name="McCouch S."/>
            <person name="Juretic N."/>
            <person name="Hoen D."/>
            <person name="Wright S."/>
            <person name="Bruskiewich R."/>
            <person name="Bureau T."/>
            <person name="Miyao A."/>
            <person name="Hirochika H."/>
            <person name="Nishikawa T."/>
            <person name="Kadowaki K."/>
            <person name="Sugiura M."/>
            <person name="Burr B."/>
            <person name="Sasaki T."/>
        </authorList>
    </citation>
    <scope>NUCLEOTIDE SEQUENCE [LARGE SCALE GENOMIC DNA]</scope>
    <source>
        <strain evidence="2">cv. Nipponbare</strain>
    </source>
</reference>
<protein>
    <submittedName>
        <fullName evidence="1">Os03g0790551 protein</fullName>
    </submittedName>
</protein>
<dbReference type="InParanoid" id="A0A0P0W426"/>
<dbReference type="Gramene" id="Os03t0790551-00">
    <property type="protein sequence ID" value="Os03t0790551-00"/>
    <property type="gene ID" value="Os03g0790551"/>
</dbReference>
<evidence type="ECO:0000313" key="1">
    <source>
        <dbReference type="EMBL" id="BAS86773.1"/>
    </source>
</evidence>
<name>A0A0P0W426_ORYSJ</name>
<dbReference type="Proteomes" id="UP000059680">
    <property type="component" value="Chromosome 3"/>
</dbReference>
<gene>
    <name evidence="1" type="ordered locus">Os03g0790551</name>
    <name evidence="1" type="ORF">OSNPB_030790551</name>
</gene>
<dbReference type="EMBL" id="AP014959">
    <property type="protein sequence ID" value="BAS86773.1"/>
    <property type="molecule type" value="Genomic_DNA"/>
</dbReference>
<evidence type="ECO:0000313" key="2">
    <source>
        <dbReference type="Proteomes" id="UP000059680"/>
    </source>
</evidence>
<organism evidence="1 2">
    <name type="scientific">Oryza sativa subsp. japonica</name>
    <name type="common">Rice</name>
    <dbReference type="NCBI Taxonomy" id="39947"/>
    <lineage>
        <taxon>Eukaryota</taxon>
        <taxon>Viridiplantae</taxon>
        <taxon>Streptophyta</taxon>
        <taxon>Embryophyta</taxon>
        <taxon>Tracheophyta</taxon>
        <taxon>Spermatophyta</taxon>
        <taxon>Magnoliopsida</taxon>
        <taxon>Liliopsida</taxon>
        <taxon>Poales</taxon>
        <taxon>Poaceae</taxon>
        <taxon>BOP clade</taxon>
        <taxon>Oryzoideae</taxon>
        <taxon>Oryzeae</taxon>
        <taxon>Oryzinae</taxon>
        <taxon>Oryza</taxon>
        <taxon>Oryza sativa</taxon>
    </lineage>
</organism>
<sequence length="93" mass="10992">MHLHAPATLQRMFDNQKAAQGHLLIEGPVVPKSPQLHVTKKQWITMLFHPMIRVKSRMISRKFCVLDHINPYRGSQHDVEMEQSQNQFWQILH</sequence>
<dbReference type="PaxDb" id="39947-A0A0P0W426"/>
<proteinExistence type="predicted"/>
<keyword evidence="2" id="KW-1185">Reference proteome</keyword>
<accession>A0A0P0W426</accession>
<reference evidence="1 2" key="2">
    <citation type="journal article" date="2013" name="Plant Cell Physiol.">
        <title>Rice Annotation Project Database (RAP-DB): an integrative and interactive database for rice genomics.</title>
        <authorList>
            <person name="Sakai H."/>
            <person name="Lee S.S."/>
            <person name="Tanaka T."/>
            <person name="Numa H."/>
            <person name="Kim J."/>
            <person name="Kawahara Y."/>
            <person name="Wakimoto H."/>
            <person name="Yang C.C."/>
            <person name="Iwamoto M."/>
            <person name="Abe T."/>
            <person name="Yamada Y."/>
            <person name="Muto A."/>
            <person name="Inokuchi H."/>
            <person name="Ikemura T."/>
            <person name="Matsumoto T."/>
            <person name="Sasaki T."/>
            <person name="Itoh T."/>
        </authorList>
    </citation>
    <scope>NUCLEOTIDE SEQUENCE [LARGE SCALE GENOMIC DNA]</scope>
    <source>
        <strain evidence="2">cv. Nipponbare</strain>
    </source>
</reference>
<reference evidence="1 2" key="3">
    <citation type="journal article" date="2013" name="Rice">
        <title>Improvement of the Oryza sativa Nipponbare reference genome using next generation sequence and optical map data.</title>
        <authorList>
            <person name="Kawahara Y."/>
            <person name="de la Bastide M."/>
            <person name="Hamilton J.P."/>
            <person name="Kanamori H."/>
            <person name="McCombie W.R."/>
            <person name="Ouyang S."/>
            <person name="Schwartz D.C."/>
            <person name="Tanaka T."/>
            <person name="Wu J."/>
            <person name="Zhou S."/>
            <person name="Childs K.L."/>
            <person name="Davidson R.M."/>
            <person name="Lin H."/>
            <person name="Quesada-Ocampo L."/>
            <person name="Vaillancourt B."/>
            <person name="Sakai H."/>
            <person name="Lee S.S."/>
            <person name="Kim J."/>
            <person name="Numa H."/>
            <person name="Itoh T."/>
            <person name="Buell C.R."/>
            <person name="Matsumoto T."/>
        </authorList>
    </citation>
    <scope>NUCLEOTIDE SEQUENCE [LARGE SCALE GENOMIC DNA]</scope>
    <source>
        <strain evidence="2">cv. Nipponbare</strain>
    </source>
</reference>